<feature type="transmembrane region" description="Helical" evidence="5">
    <location>
        <begin position="6"/>
        <end position="26"/>
    </location>
</feature>
<keyword evidence="8" id="KW-1185">Reference proteome</keyword>
<feature type="domain" description="3-oxo-5-alpha-steroid 4-dehydrogenase C-terminal" evidence="6">
    <location>
        <begin position="129"/>
        <end position="233"/>
    </location>
</feature>
<comment type="similarity">
    <text evidence="5">Belongs to the steroid 5-alpha reductase family. Polyprenal reductase subfamily.</text>
</comment>
<feature type="transmembrane region" description="Helical" evidence="5">
    <location>
        <begin position="63"/>
        <end position="82"/>
    </location>
</feature>
<evidence type="ECO:0000256" key="4">
    <source>
        <dbReference type="ARBA" id="ARBA00023136"/>
    </source>
</evidence>
<proteinExistence type="inferred from homology"/>
<comment type="catalytic activity">
    <reaction evidence="5">
        <text>a di-trans,poly-cis-dolichal + NADP(+) = a di-trans,poly-cis-polyprenal + NADPH + H(+)</text>
        <dbReference type="Rhea" id="RHEA:80727"/>
        <dbReference type="Rhea" id="RHEA-COMP:19536"/>
        <dbReference type="Rhea" id="RHEA-COMP:19537"/>
        <dbReference type="ChEBI" id="CHEBI:15378"/>
        <dbReference type="ChEBI" id="CHEBI:57783"/>
        <dbReference type="ChEBI" id="CHEBI:58349"/>
        <dbReference type="ChEBI" id="CHEBI:231623"/>
        <dbReference type="ChEBI" id="CHEBI:231637"/>
        <dbReference type="EC" id="1.3.1.94"/>
    </reaction>
    <physiologicalReaction direction="right-to-left" evidence="5">
        <dbReference type="Rhea" id="RHEA:80729"/>
    </physiologicalReaction>
</comment>
<evidence type="ECO:0000313" key="7">
    <source>
        <dbReference type="EMBL" id="CDO93093.1"/>
    </source>
</evidence>
<dbReference type="GO" id="GO:0016095">
    <property type="term" value="P:polyprenol catabolic process"/>
    <property type="evidence" value="ECO:0007669"/>
    <property type="project" value="UniProtKB-UniRule"/>
</dbReference>
<dbReference type="InterPro" id="IPR039698">
    <property type="entry name" value="Dfg10/SRD5A3"/>
</dbReference>
<evidence type="ECO:0000256" key="1">
    <source>
        <dbReference type="ARBA" id="ARBA00004127"/>
    </source>
</evidence>
<feature type="transmembrane region" description="Helical" evidence="5">
    <location>
        <begin position="192"/>
        <end position="210"/>
    </location>
</feature>
<reference evidence="7 8" key="1">
    <citation type="submission" date="2014-03" db="EMBL/GenBank/DDBJ databases">
        <title>The genome of Kluyveromyces dobzhanskii.</title>
        <authorList>
            <person name="Nystedt B."/>
            <person name="Astrom S."/>
        </authorList>
    </citation>
    <scope>NUCLEOTIDE SEQUENCE [LARGE SCALE GENOMIC DNA]</scope>
    <source>
        <strain evidence="7 8">CBS 2104</strain>
    </source>
</reference>
<dbReference type="PROSITE" id="PS50244">
    <property type="entry name" value="S5A_REDUCTASE"/>
    <property type="match status" value="1"/>
</dbReference>
<sequence>MDIFQFFFYSTFYVGVLSVFTAEFYIPQLLKYGKTWKASTNFWLNLTCAKSNFWHFYLLSTLLSLYNLLEVRNLLTLCVLIHSIRRLYECCYVTNWGQSKIHLSHYLVGIWFYTTLNVGIFLYHDETQYPLLSMILFLLSTLDQTANHDYLSKLKKYSQPSYGLFKYVCSAHYFDEILIYFSFMLMNRGSRVLLLHCIAWILVNLGTSSFETGNWYVENFGYRSRWFLIPFVF</sequence>
<dbReference type="PANTHER" id="PTHR14624">
    <property type="entry name" value="DFG10 PROTEIN"/>
    <property type="match status" value="1"/>
</dbReference>
<organism evidence="7 8">
    <name type="scientific">Kluyveromyces dobzhanskii CBS 2104</name>
    <dbReference type="NCBI Taxonomy" id="1427455"/>
    <lineage>
        <taxon>Eukaryota</taxon>
        <taxon>Fungi</taxon>
        <taxon>Dikarya</taxon>
        <taxon>Ascomycota</taxon>
        <taxon>Saccharomycotina</taxon>
        <taxon>Saccharomycetes</taxon>
        <taxon>Saccharomycetales</taxon>
        <taxon>Saccharomycetaceae</taxon>
        <taxon>Kluyveromyces</taxon>
    </lineage>
</organism>
<dbReference type="PANTHER" id="PTHR14624:SF0">
    <property type="entry name" value="POLYPRENOL REDUCTASE"/>
    <property type="match status" value="1"/>
</dbReference>
<keyword evidence="3 5" id="KW-1133">Transmembrane helix</keyword>
<keyword evidence="4 5" id="KW-0472">Membrane</keyword>
<dbReference type="EC" id="1.3.1.94" evidence="5"/>
<feature type="transmembrane region" description="Helical" evidence="5">
    <location>
        <begin position="103"/>
        <end position="123"/>
    </location>
</feature>
<dbReference type="Pfam" id="PF02544">
    <property type="entry name" value="Steroid_dh"/>
    <property type="match status" value="1"/>
</dbReference>
<comment type="subcellular location">
    <subcellularLocation>
        <location evidence="1">Endomembrane system</location>
        <topology evidence="1">Multi-pass membrane protein</topology>
    </subcellularLocation>
    <subcellularLocation>
        <location evidence="5">Endoplasmic reticulum membrane</location>
    </subcellularLocation>
</comment>
<dbReference type="GO" id="GO:0005789">
    <property type="term" value="C:endoplasmic reticulum membrane"/>
    <property type="evidence" value="ECO:0007669"/>
    <property type="project" value="UniProtKB-SubCell"/>
</dbReference>
<keyword evidence="2 5" id="KW-0812">Transmembrane</keyword>
<keyword evidence="5" id="KW-0256">Endoplasmic reticulum</keyword>
<comment type="caution">
    <text evidence="7">The sequence shown here is derived from an EMBL/GenBank/DDBJ whole genome shotgun (WGS) entry which is preliminary data.</text>
</comment>
<dbReference type="GO" id="GO:0003865">
    <property type="term" value="F:3-oxo-5-alpha-steroid 4-dehydrogenase activity"/>
    <property type="evidence" value="ECO:0007669"/>
    <property type="project" value="TreeGrafter"/>
</dbReference>
<dbReference type="InterPro" id="IPR001104">
    <property type="entry name" value="3-oxo-5_a-steroid_4-DH_C"/>
</dbReference>
<evidence type="ECO:0000256" key="5">
    <source>
        <dbReference type="RuleBase" id="RU367081"/>
    </source>
</evidence>
<dbReference type="OrthoDB" id="541710at2759"/>
<dbReference type="UniPathway" id="UPA00378"/>
<name>A0A0A8L4C1_9SACH</name>
<accession>A0A0A8L4C1</accession>
<protein>
    <recommendedName>
        <fullName evidence="5">Polyprenal reductase</fullName>
        <ecNumber evidence="5">1.3.1.94</ecNumber>
    </recommendedName>
</protein>
<comment type="function">
    <text evidence="5">Plays a key role in early steps of protein N-linked glycosylation by being involved in the conversion of polyprenol into dolichol. Acts as a polyprenal reductase that mediates the reduction of polyprenal into dolichal in a NADP-dependent mechanism. Dolichols are required for the synthesis of dolichol-linked monosaccharides and the oligosaccharide precursor used for N-glycosylation.</text>
</comment>
<gene>
    <name evidence="7" type="ORF">KLDO_g1397B</name>
</gene>
<comment type="pathway">
    <text evidence="5">Protein modification; protein glycosylation.</text>
</comment>
<evidence type="ECO:0000259" key="6">
    <source>
        <dbReference type="Pfam" id="PF02544"/>
    </source>
</evidence>
<dbReference type="Proteomes" id="UP000031516">
    <property type="component" value="Unassembled WGS sequence"/>
</dbReference>
<dbReference type="GO" id="GO:0102389">
    <property type="term" value="F:polyprenol reductase activity"/>
    <property type="evidence" value="ECO:0007669"/>
    <property type="project" value="UniProtKB-UniRule"/>
</dbReference>
<dbReference type="GO" id="GO:0160198">
    <property type="term" value="F:polyprenal reductase activity"/>
    <property type="evidence" value="ECO:0007669"/>
    <property type="project" value="UniProtKB-EC"/>
</dbReference>
<evidence type="ECO:0000256" key="3">
    <source>
        <dbReference type="ARBA" id="ARBA00022989"/>
    </source>
</evidence>
<evidence type="ECO:0000313" key="8">
    <source>
        <dbReference type="Proteomes" id="UP000031516"/>
    </source>
</evidence>
<dbReference type="AlphaFoldDB" id="A0A0A8L4C1"/>
<dbReference type="GO" id="GO:0006488">
    <property type="term" value="P:dolichol-linked oligosaccharide biosynthetic process"/>
    <property type="evidence" value="ECO:0007669"/>
    <property type="project" value="UniProtKB-UniRule"/>
</dbReference>
<evidence type="ECO:0000256" key="2">
    <source>
        <dbReference type="ARBA" id="ARBA00022692"/>
    </source>
</evidence>
<keyword evidence="5" id="KW-0521">NADP</keyword>
<keyword evidence="5" id="KW-0560">Oxidoreductase</keyword>
<dbReference type="EMBL" id="CCBQ010000019">
    <property type="protein sequence ID" value="CDO93093.1"/>
    <property type="molecule type" value="Genomic_DNA"/>
</dbReference>